<gene>
    <name evidence="2" type="ORF">NPIL_44501</name>
</gene>
<evidence type="ECO:0000313" key="2">
    <source>
        <dbReference type="EMBL" id="GFS53469.1"/>
    </source>
</evidence>
<dbReference type="EMBL" id="BMAW01046075">
    <property type="protein sequence ID" value="GFS53469.1"/>
    <property type="molecule type" value="Genomic_DNA"/>
</dbReference>
<dbReference type="Proteomes" id="UP000887013">
    <property type="component" value="Unassembled WGS sequence"/>
</dbReference>
<feature type="region of interest" description="Disordered" evidence="1">
    <location>
        <begin position="37"/>
        <end position="72"/>
    </location>
</feature>
<proteinExistence type="predicted"/>
<sequence>MEPASGTEMAISRLLWDLQSCATSQNVRKEWQSSMASHFENQSHKMDHRAPKAPKRLDPEPMANSGTSDMSHDWSLKMLSNASRHEVFASVERSLRGGPS</sequence>
<feature type="compositionally biased region" description="Basic and acidic residues" evidence="1">
    <location>
        <begin position="41"/>
        <end position="59"/>
    </location>
</feature>
<evidence type="ECO:0000313" key="3">
    <source>
        <dbReference type="Proteomes" id="UP000887013"/>
    </source>
</evidence>
<protein>
    <submittedName>
        <fullName evidence="2">Uncharacterized protein</fullName>
    </submittedName>
</protein>
<accession>A0A8X6IP56</accession>
<comment type="caution">
    <text evidence="2">The sequence shown here is derived from an EMBL/GenBank/DDBJ whole genome shotgun (WGS) entry which is preliminary data.</text>
</comment>
<dbReference type="AlphaFoldDB" id="A0A8X6IP56"/>
<name>A0A8X6IP56_NEPPI</name>
<reference evidence="2" key="1">
    <citation type="submission" date="2020-08" db="EMBL/GenBank/DDBJ databases">
        <title>Multicomponent nature underlies the extraordinary mechanical properties of spider dragline silk.</title>
        <authorList>
            <person name="Kono N."/>
            <person name="Nakamura H."/>
            <person name="Mori M."/>
            <person name="Yoshida Y."/>
            <person name="Ohtoshi R."/>
            <person name="Malay A.D."/>
            <person name="Moran D.A.P."/>
            <person name="Tomita M."/>
            <person name="Numata K."/>
            <person name="Arakawa K."/>
        </authorList>
    </citation>
    <scope>NUCLEOTIDE SEQUENCE</scope>
</reference>
<evidence type="ECO:0000256" key="1">
    <source>
        <dbReference type="SAM" id="MobiDB-lite"/>
    </source>
</evidence>
<keyword evidence="3" id="KW-1185">Reference proteome</keyword>
<organism evidence="2 3">
    <name type="scientific">Nephila pilipes</name>
    <name type="common">Giant wood spider</name>
    <name type="synonym">Nephila maculata</name>
    <dbReference type="NCBI Taxonomy" id="299642"/>
    <lineage>
        <taxon>Eukaryota</taxon>
        <taxon>Metazoa</taxon>
        <taxon>Ecdysozoa</taxon>
        <taxon>Arthropoda</taxon>
        <taxon>Chelicerata</taxon>
        <taxon>Arachnida</taxon>
        <taxon>Araneae</taxon>
        <taxon>Araneomorphae</taxon>
        <taxon>Entelegynae</taxon>
        <taxon>Araneoidea</taxon>
        <taxon>Nephilidae</taxon>
        <taxon>Nephila</taxon>
    </lineage>
</organism>